<protein>
    <submittedName>
        <fullName evidence="2">Glycosyltransferase</fullName>
    </submittedName>
</protein>
<accession>A0A895YI61</accession>
<dbReference type="Gene3D" id="3.90.550.10">
    <property type="entry name" value="Spore Coat Polysaccharide Biosynthesis Protein SpsA, Chain A"/>
    <property type="match status" value="1"/>
</dbReference>
<name>A0A895YI61_9ACTN</name>
<organism evidence="2 3">
    <name type="scientific">Natronosporangium hydrolyticum</name>
    <dbReference type="NCBI Taxonomy" id="2811111"/>
    <lineage>
        <taxon>Bacteria</taxon>
        <taxon>Bacillati</taxon>
        <taxon>Actinomycetota</taxon>
        <taxon>Actinomycetes</taxon>
        <taxon>Micromonosporales</taxon>
        <taxon>Micromonosporaceae</taxon>
        <taxon>Natronosporangium</taxon>
    </lineage>
</organism>
<evidence type="ECO:0000259" key="1">
    <source>
        <dbReference type="Pfam" id="PF00535"/>
    </source>
</evidence>
<dbReference type="SUPFAM" id="SSF53448">
    <property type="entry name" value="Nucleotide-diphospho-sugar transferases"/>
    <property type="match status" value="1"/>
</dbReference>
<dbReference type="InterPro" id="IPR001173">
    <property type="entry name" value="Glyco_trans_2-like"/>
</dbReference>
<reference evidence="2" key="1">
    <citation type="submission" date="2021-02" db="EMBL/GenBank/DDBJ databases">
        <title>Natrosporangium hydrolyticum gen. nov., sp. nov, a haloalkaliphilic actinobacterium from a soda solonchak soil.</title>
        <authorList>
            <person name="Sorokin D.Y."/>
            <person name="Khijniak T.V."/>
            <person name="Zakharycheva A.P."/>
            <person name="Boueva O.V."/>
            <person name="Ariskina E.V."/>
            <person name="Hahnke R.L."/>
            <person name="Bunk B."/>
            <person name="Sproer C."/>
            <person name="Schumann P."/>
            <person name="Evtushenko L.I."/>
            <person name="Kublanov I.V."/>
        </authorList>
    </citation>
    <scope>NUCLEOTIDE SEQUENCE</scope>
    <source>
        <strain evidence="2">DSM 106523</strain>
    </source>
</reference>
<dbReference type="KEGG" id="nhy:JQS43_22530"/>
<dbReference type="Pfam" id="PF00535">
    <property type="entry name" value="Glycos_transf_2"/>
    <property type="match status" value="1"/>
</dbReference>
<dbReference type="Proteomes" id="UP000662857">
    <property type="component" value="Chromosome"/>
</dbReference>
<feature type="domain" description="Glycosyltransferase 2-like" evidence="1">
    <location>
        <begin position="232"/>
        <end position="343"/>
    </location>
</feature>
<sequence length="446" mass="47591">MTMPPRAAQGRGRSAGLLHTLRVRVRLRTRLRHAAQAWRHRFPRRLPRWSAELPLPATPTTEVVTASDGVVLVTPAAASPRGRRRHGPPLPLAELVLPEGDEQWQVRRSGDGVTVVAGRVGAALDARQSEVLAQLAAVTWAGAASAPPERLARVLVPLAMTGVVLHASQPPPGVAAELAEVIAAPLPARDADAMEWELRSVRQRRLAIREHAAGLARTRPPTVSALLVTKRPQLVAHAVAVLAGQTYPELEIVVGVHGSPAPSGLSAGDRPLRIIEVPASQVLGEALAAATGAATGELVTKVDDDDRYGPEHIWDLVLARHYSNATVVGKGAEFVYLEPDEMTVRRRMAAEAETDTVAGGTIALTRAELAASGGWPAVPHSVDRALLDQIIAGGGSVYRTHPLGFIYTRHGAGHTWDPGLEYFKRDPLRTWPGLPAYAEFGTGPAR</sequence>
<evidence type="ECO:0000313" key="3">
    <source>
        <dbReference type="Proteomes" id="UP000662857"/>
    </source>
</evidence>
<dbReference type="EMBL" id="CP070499">
    <property type="protein sequence ID" value="QSB14256.1"/>
    <property type="molecule type" value="Genomic_DNA"/>
</dbReference>
<proteinExistence type="predicted"/>
<dbReference type="RefSeq" id="WP_239676378.1">
    <property type="nucleotide sequence ID" value="NZ_CP070499.1"/>
</dbReference>
<dbReference type="AlphaFoldDB" id="A0A895YI61"/>
<evidence type="ECO:0000313" key="2">
    <source>
        <dbReference type="EMBL" id="QSB14256.1"/>
    </source>
</evidence>
<keyword evidence="3" id="KW-1185">Reference proteome</keyword>
<gene>
    <name evidence="2" type="ORF">JQS43_22530</name>
</gene>
<dbReference type="InterPro" id="IPR029044">
    <property type="entry name" value="Nucleotide-diphossugar_trans"/>
</dbReference>